<feature type="compositionally biased region" description="Low complexity" evidence="1">
    <location>
        <begin position="777"/>
        <end position="786"/>
    </location>
</feature>
<feature type="compositionally biased region" description="Pro residues" evidence="1">
    <location>
        <begin position="765"/>
        <end position="776"/>
    </location>
</feature>
<feature type="compositionally biased region" description="Pro residues" evidence="1">
    <location>
        <begin position="748"/>
        <end position="757"/>
    </location>
</feature>
<feature type="compositionally biased region" description="Basic and acidic residues" evidence="1">
    <location>
        <begin position="712"/>
        <end position="730"/>
    </location>
</feature>
<feature type="compositionally biased region" description="Basic residues" evidence="1">
    <location>
        <begin position="28"/>
        <end position="37"/>
    </location>
</feature>
<dbReference type="Pfam" id="PF05518">
    <property type="entry name" value="Totivirus_coat"/>
    <property type="match status" value="1"/>
</dbReference>
<protein>
    <submittedName>
        <fullName evidence="2">Coat protein</fullName>
    </submittedName>
</protein>
<accession>A0A8A5D7K4</accession>
<proteinExistence type="predicted"/>
<reference evidence="2" key="1">
    <citation type="journal article" name="Viruses">
        <title>Characterization of the Mycovirome of the Phytopathogenic Fungus, Neofusicoccum parvum.</title>
        <authorList>
            <person name="Marais A."/>
            <person name="Faure C."/>
            <person name="Comont G."/>
            <person name="Candresse T."/>
            <person name="Stempien E."/>
            <person name="Corio-Costet M.F."/>
        </authorList>
    </citation>
    <scope>NUCLEOTIDE SEQUENCE</scope>
    <source>
        <strain evidence="2">COLB</strain>
    </source>
</reference>
<keyword evidence="2" id="KW-0946">Virion</keyword>
<dbReference type="EMBL" id="MW175879">
    <property type="protein sequence ID" value="QTE76047.1"/>
    <property type="molecule type" value="Genomic_RNA"/>
</dbReference>
<name>A0A8A5D7K4_9VIRU</name>
<evidence type="ECO:0000256" key="1">
    <source>
        <dbReference type="SAM" id="MobiDB-lite"/>
    </source>
</evidence>
<evidence type="ECO:0000313" key="2">
    <source>
        <dbReference type="EMBL" id="QTE76047.1"/>
    </source>
</evidence>
<feature type="region of interest" description="Disordered" evidence="1">
    <location>
        <begin position="679"/>
        <end position="786"/>
    </location>
</feature>
<keyword evidence="2" id="KW-0167">Capsid protein</keyword>
<dbReference type="InterPro" id="IPR008871">
    <property type="entry name" value="Totivirus_coat"/>
</dbReference>
<feature type="region of interest" description="Disordered" evidence="1">
    <location>
        <begin position="21"/>
        <end position="58"/>
    </location>
</feature>
<organism evidence="2">
    <name type="scientific">Neofusicoccum parvum victorivirus 1</name>
    <dbReference type="NCBI Taxonomy" id="2818054"/>
    <lineage>
        <taxon>Viruses</taxon>
        <taxon>Riboviria</taxon>
        <taxon>Orthornavirae</taxon>
        <taxon>Duplornaviricota</taxon>
        <taxon>Chrymotiviricetes</taxon>
        <taxon>Ghabrivirales</taxon>
        <taxon>Alphatotivirineae</taxon>
        <taxon>Pseudototiviridae</taxon>
        <taxon>Victorivirus</taxon>
    </lineage>
</organism>
<dbReference type="GO" id="GO:0019028">
    <property type="term" value="C:viral capsid"/>
    <property type="evidence" value="ECO:0007669"/>
    <property type="project" value="UniProtKB-KW"/>
</dbReference>
<sequence>MEDHSLRNAFLASIVSAPKGSHLVGRLPKAHGKGKGKKSPDEQPGDVPAPPTPVAARPTSFRRYRSNIRTDSTIAGRNDTRVAQIQYEIGPRHTTPEDLFRTLPEEVVRLDASYPTATVLAEDFVGLARKYSNFSATFAFGSLAALVERVAKTLAATTVFTESFDSDTIRGGEPLLVSALGTLDGPVNSLAGTIFIPRLVDNVITPNVFAVLINAAAGEGSRIVTDVLEIDVVTRRPILPVLSSQNMATPCVEALRILGANMVACDQGPLFALALLRGLNAALSLVGHTDEGGLFRDLFRVSGFDAPYGGLHYGLAPYSGIPALSTNHTGDACGYVDGLVVAGAALVAHCDPGQEYGGDWFPTVLQGTGPDVEERRPGNSVAGTPDMARRNKNLLANALPQFSEYYARGLGRLFAAEGSPRLVVTTLTASARLLDNDCRHLRYPSVAPFFWVEPTGLLPPDFLGTPAEENNCGSLAFRGTTRVRQAWDDIARVGVEDTTFTAYTVSMRFARTSWFLCHWLGHPANGLGALQVRQLDPNGIIHPGPCPGNEEVRDRVEAALPLTSYLWTRGQSPFPAPGEMINLGGTVGLLARHLTMDDDGIPTEEHLPTAREFLDTTVSLAAGRLVGLTNGRHNAYDSNARRARTRATRELAAASARARLYGTVGVAEMPVLTTAPVMRARPSPAPRTHHPGPQGAGGTELGQHTGMGAPHLDPERETRGDPHAPTEHHGAVTGPPLPPQRANVPPGGGNPPPPQPGPGSSSAGGPPPPVNPPPAGPADNAGPQNV</sequence>